<keyword evidence="4" id="KW-1185">Reference proteome</keyword>
<evidence type="ECO:0000259" key="3">
    <source>
        <dbReference type="Pfam" id="PF25301"/>
    </source>
</evidence>
<accession>A0A1I7WR46</accession>
<evidence type="ECO:0000313" key="5">
    <source>
        <dbReference type="WBParaSite" id="Hba_07574"/>
    </source>
</evidence>
<organism evidence="4 5">
    <name type="scientific">Heterorhabditis bacteriophora</name>
    <name type="common">Entomopathogenic nematode worm</name>
    <dbReference type="NCBI Taxonomy" id="37862"/>
    <lineage>
        <taxon>Eukaryota</taxon>
        <taxon>Metazoa</taxon>
        <taxon>Ecdysozoa</taxon>
        <taxon>Nematoda</taxon>
        <taxon>Chromadorea</taxon>
        <taxon>Rhabditida</taxon>
        <taxon>Rhabditina</taxon>
        <taxon>Rhabditomorpha</taxon>
        <taxon>Strongyloidea</taxon>
        <taxon>Heterorhabditidae</taxon>
        <taxon>Heterorhabditis</taxon>
    </lineage>
</organism>
<feature type="domain" description="Cuticlin C-terminal" evidence="3">
    <location>
        <begin position="220"/>
        <end position="260"/>
    </location>
</feature>
<name>A0A1I7WR46_HETBA</name>
<proteinExistence type="predicted"/>
<feature type="transmembrane region" description="Helical" evidence="2">
    <location>
        <begin position="157"/>
        <end position="180"/>
    </location>
</feature>
<evidence type="ECO:0000256" key="2">
    <source>
        <dbReference type="SAM" id="Phobius"/>
    </source>
</evidence>
<evidence type="ECO:0000256" key="1">
    <source>
        <dbReference type="ARBA" id="ARBA00022729"/>
    </source>
</evidence>
<dbReference type="Pfam" id="PF25301">
    <property type="entry name" value="CUT_C"/>
    <property type="match status" value="1"/>
</dbReference>
<evidence type="ECO:0000313" key="4">
    <source>
        <dbReference type="Proteomes" id="UP000095283"/>
    </source>
</evidence>
<protein>
    <submittedName>
        <fullName evidence="5">Transmembrane protein</fullName>
    </submittedName>
</protein>
<dbReference type="AlphaFoldDB" id="A0A1I7WR46"/>
<dbReference type="Proteomes" id="UP000095283">
    <property type="component" value="Unplaced"/>
</dbReference>
<dbReference type="InterPro" id="IPR051962">
    <property type="entry name" value="Cuticlin"/>
</dbReference>
<dbReference type="PANTHER" id="PTHR22907:SF47">
    <property type="entry name" value="CUTICLIN-6"/>
    <property type="match status" value="1"/>
</dbReference>
<keyword evidence="1" id="KW-0732">Signal</keyword>
<keyword evidence="2" id="KW-1133">Transmembrane helix</keyword>
<reference evidence="5" key="1">
    <citation type="submission" date="2016-11" db="UniProtKB">
        <authorList>
            <consortium name="WormBaseParasite"/>
        </authorList>
    </citation>
    <scope>IDENTIFICATION</scope>
</reference>
<dbReference type="PANTHER" id="PTHR22907">
    <property type="entry name" value="GH04558P"/>
    <property type="match status" value="1"/>
</dbReference>
<dbReference type="WBParaSite" id="Hba_07574">
    <property type="protein sequence ID" value="Hba_07574"/>
    <property type="gene ID" value="Hba_07574"/>
</dbReference>
<dbReference type="InterPro" id="IPR057475">
    <property type="entry name" value="CUT_C"/>
</dbReference>
<keyword evidence="2" id="KW-0472">Membrane</keyword>
<keyword evidence="2" id="KW-0812">Transmembrane</keyword>
<sequence>MCYIITTRRVWDFDVDSLMIQTVPPQSRKKLNYYLFRDEMIDSERNVWWNILHYLRLLLLSSLVSSNPIDNGLVDSELIHVTLTITLSFNLCDIMLINSENSHSNLVGVGDSTNQLFFWSNKYWPSSAICFGTMKFRNQPNCCETPMLWCTRLGSQIWLMYTSCIRLMALLVIQFVFLRFMTKVDQTVKIQCFYMEADKPVTVPLSVSMITTQFREKVYQMPQCSYTLRKGGPEGDIVRYATLGESVYHRWECVEVEKKTLLVCWSTPAM</sequence>